<dbReference type="AlphaFoldDB" id="A0A918GZQ5"/>
<name>A0A918GZQ5_9ACTN</name>
<evidence type="ECO:0000313" key="3">
    <source>
        <dbReference type="Proteomes" id="UP000619486"/>
    </source>
</evidence>
<evidence type="ECO:0000313" key="2">
    <source>
        <dbReference type="EMBL" id="GGT26190.1"/>
    </source>
</evidence>
<dbReference type="Proteomes" id="UP000619486">
    <property type="component" value="Unassembled WGS sequence"/>
</dbReference>
<protein>
    <submittedName>
        <fullName evidence="2">Uncharacterized protein</fullName>
    </submittedName>
</protein>
<keyword evidence="1" id="KW-0175">Coiled coil</keyword>
<sequence>MTCGKLISPGGEERLMTHYQCGSCSYQSDHLGEAQQHSHQTGHVCIGKDGAGPAGGKSGKARGVVKAGASVLAATTIGVLAWKYKELQTKHEGLLSMAAGLVVQLAESTAENEILKSENQSLKSENDYLKSATGASKTLKSYDC</sequence>
<proteinExistence type="predicted"/>
<comment type="caution">
    <text evidence="2">The sequence shown here is derived from an EMBL/GenBank/DDBJ whole genome shotgun (WGS) entry which is preliminary data.</text>
</comment>
<keyword evidence="3" id="KW-1185">Reference proteome</keyword>
<accession>A0A918GZQ5</accession>
<organism evidence="2 3">
    <name type="scientific">Streptomyces purpureus</name>
    <dbReference type="NCBI Taxonomy" id="1951"/>
    <lineage>
        <taxon>Bacteria</taxon>
        <taxon>Bacillati</taxon>
        <taxon>Actinomycetota</taxon>
        <taxon>Actinomycetes</taxon>
        <taxon>Kitasatosporales</taxon>
        <taxon>Streptomycetaceae</taxon>
        <taxon>Streptomyces</taxon>
    </lineage>
</organism>
<reference evidence="2" key="2">
    <citation type="submission" date="2020-09" db="EMBL/GenBank/DDBJ databases">
        <authorList>
            <person name="Sun Q."/>
            <person name="Ohkuma M."/>
        </authorList>
    </citation>
    <scope>NUCLEOTIDE SEQUENCE</scope>
    <source>
        <strain evidence="2">JCM 3172</strain>
    </source>
</reference>
<reference evidence="2" key="1">
    <citation type="journal article" date="2014" name="Int. J. Syst. Evol. Microbiol.">
        <title>Complete genome sequence of Corynebacterium casei LMG S-19264T (=DSM 44701T), isolated from a smear-ripened cheese.</title>
        <authorList>
            <consortium name="US DOE Joint Genome Institute (JGI-PGF)"/>
            <person name="Walter F."/>
            <person name="Albersmeier A."/>
            <person name="Kalinowski J."/>
            <person name="Ruckert C."/>
        </authorList>
    </citation>
    <scope>NUCLEOTIDE SEQUENCE</scope>
    <source>
        <strain evidence="2">JCM 3172</strain>
    </source>
</reference>
<gene>
    <name evidence="2" type="ORF">GCM10014713_19080</name>
</gene>
<feature type="coiled-coil region" evidence="1">
    <location>
        <begin position="105"/>
        <end position="132"/>
    </location>
</feature>
<dbReference type="EMBL" id="BMQQ01000005">
    <property type="protein sequence ID" value="GGT26190.1"/>
    <property type="molecule type" value="Genomic_DNA"/>
</dbReference>
<evidence type="ECO:0000256" key="1">
    <source>
        <dbReference type="SAM" id="Coils"/>
    </source>
</evidence>